<evidence type="ECO:0000313" key="2">
    <source>
        <dbReference type="EMBL" id="MBU3078655.1"/>
    </source>
</evidence>
<organism evidence="2 3">
    <name type="scientific">Sphingomonas quercus</name>
    <dbReference type="NCBI Taxonomy" id="2842451"/>
    <lineage>
        <taxon>Bacteria</taxon>
        <taxon>Pseudomonadati</taxon>
        <taxon>Pseudomonadota</taxon>
        <taxon>Alphaproteobacteria</taxon>
        <taxon>Sphingomonadales</taxon>
        <taxon>Sphingomonadaceae</taxon>
        <taxon>Sphingomonas</taxon>
    </lineage>
</organism>
<evidence type="ECO:0000313" key="3">
    <source>
        <dbReference type="Proteomes" id="UP000776276"/>
    </source>
</evidence>
<dbReference type="Proteomes" id="UP000776276">
    <property type="component" value="Unassembled WGS sequence"/>
</dbReference>
<comment type="caution">
    <text evidence="2">The sequence shown here is derived from an EMBL/GenBank/DDBJ whole genome shotgun (WGS) entry which is preliminary data.</text>
</comment>
<dbReference type="RefSeq" id="WP_216325239.1">
    <property type="nucleotide sequence ID" value="NZ_JAHKRT010000006.1"/>
</dbReference>
<feature type="chain" id="PRO_5046660754" evidence="1">
    <location>
        <begin position="22"/>
        <end position="133"/>
    </location>
</feature>
<gene>
    <name evidence="2" type="ORF">KOF26_12335</name>
</gene>
<feature type="signal peptide" evidence="1">
    <location>
        <begin position="1"/>
        <end position="21"/>
    </location>
</feature>
<keyword evidence="3" id="KW-1185">Reference proteome</keyword>
<protein>
    <submittedName>
        <fullName evidence="2">Uncharacterized protein</fullName>
    </submittedName>
</protein>
<reference evidence="2 3" key="1">
    <citation type="submission" date="2021-06" db="EMBL/GenBank/DDBJ databases">
        <title>Sphingomonas sp. XMGL2, whole genome shotgun sequencing project.</title>
        <authorList>
            <person name="Zhao G."/>
            <person name="Shen L."/>
        </authorList>
    </citation>
    <scope>NUCLEOTIDE SEQUENCE [LARGE SCALE GENOMIC DNA]</scope>
    <source>
        <strain evidence="2 3">XMGL2</strain>
    </source>
</reference>
<evidence type="ECO:0000256" key="1">
    <source>
        <dbReference type="SAM" id="SignalP"/>
    </source>
</evidence>
<accession>A0ABS6BN92</accession>
<sequence length="133" mass="13966">MRLPVLFAALLGGAVTSGSVAASGDPLDSPAPGFMPIAEITTPIVDASRLDGAVKVLATIETADPATMDQVRADMPMVRAEMYAATLEFSRLYASGLRAVDAKRLGEHLSAAVRKSHPQVSRVLILRLQAQPA</sequence>
<proteinExistence type="predicted"/>
<keyword evidence="1" id="KW-0732">Signal</keyword>
<name>A0ABS6BN92_9SPHN</name>
<dbReference type="EMBL" id="JAHKRT010000006">
    <property type="protein sequence ID" value="MBU3078655.1"/>
    <property type="molecule type" value="Genomic_DNA"/>
</dbReference>